<evidence type="ECO:0000313" key="1">
    <source>
        <dbReference type="EMBL" id="RNA00350.1"/>
    </source>
</evidence>
<accession>A0A3M7PMR3</accession>
<reference evidence="1 2" key="1">
    <citation type="journal article" date="2018" name="Sci. Rep.">
        <title>Genomic signatures of local adaptation to the degree of environmental predictability in rotifers.</title>
        <authorList>
            <person name="Franch-Gras L."/>
            <person name="Hahn C."/>
            <person name="Garcia-Roger E.M."/>
            <person name="Carmona M.J."/>
            <person name="Serra M."/>
            <person name="Gomez A."/>
        </authorList>
    </citation>
    <scope>NUCLEOTIDE SEQUENCE [LARGE SCALE GENOMIC DNA]</scope>
    <source>
        <strain evidence="1">HYR1</strain>
    </source>
</reference>
<name>A0A3M7PMR3_BRAPC</name>
<dbReference type="AlphaFoldDB" id="A0A3M7PMR3"/>
<comment type="caution">
    <text evidence="1">The sequence shown here is derived from an EMBL/GenBank/DDBJ whole genome shotgun (WGS) entry which is preliminary data.</text>
</comment>
<sequence>MYNKLHFANDHIFKRFEYLTSRFTNEKNDVFFRIISKHLLFIKISVFYKIDNGIEKDFLDSFLGELIDKCAKKLEQALQI</sequence>
<proteinExistence type="predicted"/>
<organism evidence="1 2">
    <name type="scientific">Brachionus plicatilis</name>
    <name type="common">Marine rotifer</name>
    <name type="synonym">Brachionus muelleri</name>
    <dbReference type="NCBI Taxonomy" id="10195"/>
    <lineage>
        <taxon>Eukaryota</taxon>
        <taxon>Metazoa</taxon>
        <taxon>Spiralia</taxon>
        <taxon>Gnathifera</taxon>
        <taxon>Rotifera</taxon>
        <taxon>Eurotatoria</taxon>
        <taxon>Monogononta</taxon>
        <taxon>Pseudotrocha</taxon>
        <taxon>Ploima</taxon>
        <taxon>Brachionidae</taxon>
        <taxon>Brachionus</taxon>
    </lineage>
</organism>
<dbReference type="Proteomes" id="UP000276133">
    <property type="component" value="Unassembled WGS sequence"/>
</dbReference>
<gene>
    <name evidence="1" type="ORF">BpHYR1_046744</name>
</gene>
<keyword evidence="2" id="KW-1185">Reference proteome</keyword>
<evidence type="ECO:0000313" key="2">
    <source>
        <dbReference type="Proteomes" id="UP000276133"/>
    </source>
</evidence>
<dbReference type="EMBL" id="REGN01009799">
    <property type="protein sequence ID" value="RNA00350.1"/>
    <property type="molecule type" value="Genomic_DNA"/>
</dbReference>
<protein>
    <submittedName>
        <fullName evidence="1">Uncharacterized protein</fullName>
    </submittedName>
</protein>